<sequence length="453" mass="48687">MERPPLCQREIPVNKILKKCTCILLSFIVVSTPLTGGAQVVNPDTNLCRETGIAFAFLNGVQTTESQANRALQELKRIHGQTAPGGDQIKYETLYNYSNGFEDFVETFEQRLQEQEGLLAGRYELFFEALNGGGSWWSSIVNTVSAATGLLTGFVDWYKSAAISQLSSLLGNPPTLANYMEHQSRIDNWILEGKKILFVAHSQGNLFANAAYAYAAPKAVAGSVKVVHIAPASPTLNGEHTLADLDLVINGLRAVGTVASITDSIPGYLLRPAGMNGEKDLLGHGLIEIYINPGLEISNRVKSHITTALSTLVAPPAQATSGFFTTTLTWDGSGDVDLHTYEPSGSHVYYRNMRGASGYLDVDNTVAYGPEHYYASCDSARLQEGTYRVAIANYARAAGRTATVQVASWDDGVLGTKSVTLGAATGDNPVYAMFNVVVSKNAQNGKYSATLAP</sequence>
<evidence type="ECO:0000313" key="2">
    <source>
        <dbReference type="Proteomes" id="UP001647436"/>
    </source>
</evidence>
<protein>
    <submittedName>
        <fullName evidence="1">Uncharacterized protein</fullName>
    </submittedName>
</protein>
<evidence type="ECO:0000313" key="1">
    <source>
        <dbReference type="EMBL" id="MBS3019754.1"/>
    </source>
</evidence>
<accession>A0ABS5LTE0</accession>
<proteinExistence type="predicted"/>
<name>A0ABS5LTE0_9BURK</name>
<reference evidence="1 2" key="1">
    <citation type="submission" date="2020-03" db="EMBL/GenBank/DDBJ databases">
        <title>The role of nitrogen metabolism on polyethylene biodegradation.</title>
        <authorList>
            <person name="Peixoto J."/>
            <person name="Vizzotto C.S."/>
            <person name="Ramos A."/>
            <person name="Alves G."/>
            <person name="Steindorff A."/>
            <person name="Kruger R."/>
        </authorList>
    </citation>
    <scope>NUCLEOTIDE SEQUENCE [LARGE SCALE GENOMIC DNA]</scope>
    <source>
        <strain evidence="1 2">PE63</strain>
    </source>
</reference>
<dbReference type="EMBL" id="JAANES010000002">
    <property type="protein sequence ID" value="MBS3019754.1"/>
    <property type="molecule type" value="Genomic_DNA"/>
</dbReference>
<keyword evidence="2" id="KW-1185">Reference proteome</keyword>
<organism evidence="1 2">
    <name type="scientific">Comamonas brasiliensis</name>
    <dbReference type="NCBI Taxonomy" id="1812482"/>
    <lineage>
        <taxon>Bacteria</taxon>
        <taxon>Pseudomonadati</taxon>
        <taxon>Pseudomonadota</taxon>
        <taxon>Betaproteobacteria</taxon>
        <taxon>Burkholderiales</taxon>
        <taxon>Comamonadaceae</taxon>
        <taxon>Comamonas</taxon>
    </lineage>
</organism>
<comment type="caution">
    <text evidence="1">The sequence shown here is derived from an EMBL/GenBank/DDBJ whole genome shotgun (WGS) entry which is preliminary data.</text>
</comment>
<dbReference type="Proteomes" id="UP001647436">
    <property type="component" value="Unassembled WGS sequence"/>
</dbReference>
<gene>
    <name evidence="1" type="ORF">DJFAAGMI_02500</name>
</gene>